<dbReference type="AlphaFoldDB" id="A0A9Q0V8Q1"/>
<reference evidence="7" key="2">
    <citation type="journal article" date="2023" name="Int. J. Mol. Sci.">
        <title>De Novo Assembly and Annotation of 11 Diverse Shrub Willow (Salix) Genomes Reveals Novel Gene Organization in Sex-Linked Regions.</title>
        <authorList>
            <person name="Hyden B."/>
            <person name="Feng K."/>
            <person name="Yates T.B."/>
            <person name="Jawdy S."/>
            <person name="Cereghino C."/>
            <person name="Smart L.B."/>
            <person name="Muchero W."/>
        </authorList>
    </citation>
    <scope>NUCLEOTIDE SEQUENCE</scope>
    <source>
        <tissue evidence="7">Shoot tip</tissue>
    </source>
</reference>
<keyword evidence="2 5" id="KW-0442">Lipid degradation</keyword>
<keyword evidence="7" id="KW-0413">Isomerase</keyword>
<proteinExistence type="inferred from homology"/>
<sequence>MGQKLLSDALTDVIIPTFDIKLFKPIIFSSLKVFDSSSLSIQDIPNSRKAKRDKSMDARTADVCVGTSAAPSYFPPYFFKATVDFNLADGGLAANNPVS</sequence>
<dbReference type="InterPro" id="IPR002641">
    <property type="entry name" value="PNPLA_dom"/>
</dbReference>
<organism evidence="7 8">
    <name type="scientific">Salix purpurea</name>
    <name type="common">Purple osier willow</name>
    <dbReference type="NCBI Taxonomy" id="77065"/>
    <lineage>
        <taxon>Eukaryota</taxon>
        <taxon>Viridiplantae</taxon>
        <taxon>Streptophyta</taxon>
        <taxon>Embryophyta</taxon>
        <taxon>Tracheophyta</taxon>
        <taxon>Spermatophyta</taxon>
        <taxon>Magnoliopsida</taxon>
        <taxon>eudicotyledons</taxon>
        <taxon>Gunneridae</taxon>
        <taxon>Pentapetalae</taxon>
        <taxon>rosids</taxon>
        <taxon>fabids</taxon>
        <taxon>Malpighiales</taxon>
        <taxon>Salicaceae</taxon>
        <taxon>Saliceae</taxon>
        <taxon>Salix</taxon>
    </lineage>
</organism>
<accession>A0A9Q0V8Q1</accession>
<dbReference type="OrthoDB" id="1658288at2759"/>
<name>A0A9Q0V8Q1_SALPP</name>
<evidence type="ECO:0000256" key="3">
    <source>
        <dbReference type="ARBA" id="ARBA00023098"/>
    </source>
</evidence>
<evidence type="ECO:0000259" key="6">
    <source>
        <dbReference type="PROSITE" id="PS51635"/>
    </source>
</evidence>
<evidence type="ECO:0000313" key="8">
    <source>
        <dbReference type="Proteomes" id="UP001151532"/>
    </source>
</evidence>
<dbReference type="Pfam" id="PF01734">
    <property type="entry name" value="Patatin"/>
    <property type="match status" value="1"/>
</dbReference>
<keyword evidence="3 5" id="KW-0443">Lipid metabolism</keyword>
<keyword evidence="5" id="KW-0378">Hydrolase</keyword>
<protein>
    <recommendedName>
        <fullName evidence="5">Patatin</fullName>
        <ecNumber evidence="5">3.1.1.-</ecNumber>
    </recommendedName>
</protein>
<dbReference type="PANTHER" id="PTHR32176:SF116">
    <property type="entry name" value="PATATIN"/>
    <property type="match status" value="1"/>
</dbReference>
<dbReference type="InterPro" id="IPR016035">
    <property type="entry name" value="Acyl_Trfase/lysoPLipase"/>
</dbReference>
<feature type="short sequence motif" description="DGA/G" evidence="4">
    <location>
        <begin position="89"/>
        <end position="91"/>
    </location>
</feature>
<gene>
    <name evidence="7" type="ORF">OIU79_030363</name>
</gene>
<dbReference type="EMBL" id="JAPFFK010000009">
    <property type="protein sequence ID" value="KAJ6744032.1"/>
    <property type="molecule type" value="Genomic_DNA"/>
</dbReference>
<comment type="similarity">
    <text evidence="1 5">Belongs to the patatin family.</text>
</comment>
<keyword evidence="8" id="KW-1185">Reference proteome</keyword>
<dbReference type="Gene3D" id="3.40.1090.10">
    <property type="entry name" value="Cytosolic phospholipase A2 catalytic domain"/>
    <property type="match status" value="1"/>
</dbReference>
<dbReference type="GO" id="GO:0047372">
    <property type="term" value="F:monoacylglycerol lipase activity"/>
    <property type="evidence" value="ECO:0007669"/>
    <property type="project" value="TreeGrafter"/>
</dbReference>
<dbReference type="GO" id="GO:0016853">
    <property type="term" value="F:isomerase activity"/>
    <property type="evidence" value="ECO:0007669"/>
    <property type="project" value="UniProtKB-KW"/>
</dbReference>
<reference evidence="7" key="1">
    <citation type="submission" date="2022-11" db="EMBL/GenBank/DDBJ databases">
        <authorList>
            <person name="Hyden B.L."/>
            <person name="Feng K."/>
            <person name="Yates T."/>
            <person name="Jawdy S."/>
            <person name="Smart L.B."/>
            <person name="Muchero W."/>
        </authorList>
    </citation>
    <scope>NUCLEOTIDE SEQUENCE</scope>
    <source>
        <tissue evidence="7">Shoot tip</tissue>
    </source>
</reference>
<evidence type="ECO:0000256" key="5">
    <source>
        <dbReference type="RuleBase" id="RU361262"/>
    </source>
</evidence>
<comment type="caution">
    <text evidence="4">Lacks conserved residue(s) required for the propagation of feature annotation.</text>
</comment>
<comment type="function">
    <text evidence="5">Lipolytic acyl hydrolase (LAH).</text>
</comment>
<evidence type="ECO:0000313" key="7">
    <source>
        <dbReference type="EMBL" id="KAJ6744032.1"/>
    </source>
</evidence>
<dbReference type="SUPFAM" id="SSF52151">
    <property type="entry name" value="FabD/lysophospholipase-like"/>
    <property type="match status" value="1"/>
</dbReference>
<evidence type="ECO:0000256" key="1">
    <source>
        <dbReference type="ARBA" id="ARBA00010240"/>
    </source>
</evidence>
<dbReference type="Proteomes" id="UP001151532">
    <property type="component" value="Chromosome 19"/>
</dbReference>
<evidence type="ECO:0000256" key="2">
    <source>
        <dbReference type="ARBA" id="ARBA00022963"/>
    </source>
</evidence>
<dbReference type="PANTHER" id="PTHR32176">
    <property type="entry name" value="XYLOSE ISOMERASE"/>
    <property type="match status" value="1"/>
</dbReference>
<dbReference type="EC" id="3.1.1.-" evidence="5"/>
<evidence type="ECO:0000256" key="4">
    <source>
        <dbReference type="PROSITE-ProRule" id="PRU01161"/>
    </source>
</evidence>
<dbReference type="PROSITE" id="PS51635">
    <property type="entry name" value="PNPLA"/>
    <property type="match status" value="1"/>
</dbReference>
<dbReference type="GO" id="GO:0004620">
    <property type="term" value="F:phospholipase activity"/>
    <property type="evidence" value="ECO:0007669"/>
    <property type="project" value="TreeGrafter"/>
</dbReference>
<comment type="caution">
    <text evidence="7">The sequence shown here is derived from an EMBL/GenBank/DDBJ whole genome shotgun (WGS) entry which is preliminary data.</text>
</comment>
<feature type="domain" description="PNPLA" evidence="6">
    <location>
        <begin position="1"/>
        <end position="99"/>
    </location>
</feature>
<comment type="domain">
    <text evidence="5">The nitrogen atoms of the two glycine residues in the GGXR motif define the oxyanion hole, and stabilize the oxyanion that forms during the nucleophilic attack by the catalytic serine during substrate cleavage.</text>
</comment>
<dbReference type="GO" id="GO:0016042">
    <property type="term" value="P:lipid catabolic process"/>
    <property type="evidence" value="ECO:0007669"/>
    <property type="project" value="UniProtKB-KW"/>
</dbReference>